<evidence type="ECO:0000256" key="5">
    <source>
        <dbReference type="ARBA" id="ARBA00023163"/>
    </source>
</evidence>
<proteinExistence type="inferred from homology"/>
<dbReference type="InterPro" id="IPR007627">
    <property type="entry name" value="RNA_pol_sigma70_r2"/>
</dbReference>
<dbReference type="Pfam" id="PF04542">
    <property type="entry name" value="Sigma70_r2"/>
    <property type="match status" value="1"/>
</dbReference>
<feature type="domain" description="RNA polymerase sigma-70 region 4" evidence="8">
    <location>
        <begin position="157"/>
        <end position="204"/>
    </location>
</feature>
<dbReference type="Pfam" id="PF04545">
    <property type="entry name" value="Sigma70_r4"/>
    <property type="match status" value="1"/>
</dbReference>
<dbReference type="InterPro" id="IPR013324">
    <property type="entry name" value="RNA_pol_sigma_r3/r4-like"/>
</dbReference>
<evidence type="ECO:0000256" key="1">
    <source>
        <dbReference type="ARBA" id="ARBA00010641"/>
    </source>
</evidence>
<keyword evidence="5" id="KW-0804">Transcription</keyword>
<dbReference type="PANTHER" id="PTHR43133">
    <property type="entry name" value="RNA POLYMERASE ECF-TYPE SIGMA FACTO"/>
    <property type="match status" value="1"/>
</dbReference>
<gene>
    <name evidence="9" type="ORF">ACIB24_06585</name>
</gene>
<evidence type="ECO:0000259" key="8">
    <source>
        <dbReference type="Pfam" id="PF04545"/>
    </source>
</evidence>
<dbReference type="InterPro" id="IPR014284">
    <property type="entry name" value="RNA_pol_sigma-70_dom"/>
</dbReference>
<organism evidence="9 10">
    <name type="scientific">Spongisporangium articulatum</name>
    <dbReference type="NCBI Taxonomy" id="3362603"/>
    <lineage>
        <taxon>Bacteria</taxon>
        <taxon>Bacillati</taxon>
        <taxon>Actinomycetota</taxon>
        <taxon>Actinomycetes</taxon>
        <taxon>Kineosporiales</taxon>
        <taxon>Kineosporiaceae</taxon>
        <taxon>Spongisporangium</taxon>
    </lineage>
</organism>
<evidence type="ECO:0000256" key="6">
    <source>
        <dbReference type="SAM" id="MobiDB-lite"/>
    </source>
</evidence>
<evidence type="ECO:0000256" key="4">
    <source>
        <dbReference type="ARBA" id="ARBA00023125"/>
    </source>
</evidence>
<dbReference type="SUPFAM" id="SSF88659">
    <property type="entry name" value="Sigma3 and sigma4 domains of RNA polymerase sigma factors"/>
    <property type="match status" value="1"/>
</dbReference>
<dbReference type="Gene3D" id="1.10.10.10">
    <property type="entry name" value="Winged helix-like DNA-binding domain superfamily/Winged helix DNA-binding domain"/>
    <property type="match status" value="1"/>
</dbReference>
<dbReference type="RefSeq" id="WP_398277035.1">
    <property type="nucleotide sequence ID" value="NZ_JBITLV010000002.1"/>
</dbReference>
<evidence type="ECO:0000313" key="9">
    <source>
        <dbReference type="EMBL" id="MFI7586726.1"/>
    </source>
</evidence>
<dbReference type="InterPro" id="IPR039425">
    <property type="entry name" value="RNA_pol_sigma-70-like"/>
</dbReference>
<sequence length="213" mass="23105">MTAVQAPEDVLVAPAPDADRDRAQDAELDALVQAARAGSDPGAGPAFSTLWGLLSPVVAGYLAGRGVHDVDDVTSEVFLAAFRSIGQFSGDGDGFRRWLFTIAHHRAVDAIRQQVRHPQEELEEARFTDQVSGCPAASAEDRAMDRIDAEEALRLVQELPDDQRDVLLLRVAADLPADEVGEVLGRSPEAVRQLQHRAIVRLRELTVQSLAEV</sequence>
<dbReference type="InterPro" id="IPR036388">
    <property type="entry name" value="WH-like_DNA-bd_sf"/>
</dbReference>
<dbReference type="PANTHER" id="PTHR43133:SF8">
    <property type="entry name" value="RNA POLYMERASE SIGMA FACTOR HI_1459-RELATED"/>
    <property type="match status" value="1"/>
</dbReference>
<comment type="similarity">
    <text evidence="1">Belongs to the sigma-70 factor family. ECF subfamily.</text>
</comment>
<dbReference type="InterPro" id="IPR013325">
    <property type="entry name" value="RNA_pol_sigma_r2"/>
</dbReference>
<name>A0ABW8AK45_9ACTN</name>
<protein>
    <submittedName>
        <fullName evidence="9">RNA polymerase sigma factor</fullName>
    </submittedName>
</protein>
<evidence type="ECO:0000313" key="10">
    <source>
        <dbReference type="Proteomes" id="UP001612915"/>
    </source>
</evidence>
<keyword evidence="3" id="KW-0731">Sigma factor</keyword>
<dbReference type="EMBL" id="JBITLV010000002">
    <property type="protein sequence ID" value="MFI7586726.1"/>
    <property type="molecule type" value="Genomic_DNA"/>
</dbReference>
<comment type="caution">
    <text evidence="9">The sequence shown here is derived from an EMBL/GenBank/DDBJ whole genome shotgun (WGS) entry which is preliminary data.</text>
</comment>
<evidence type="ECO:0000256" key="2">
    <source>
        <dbReference type="ARBA" id="ARBA00023015"/>
    </source>
</evidence>
<keyword evidence="4" id="KW-0238">DNA-binding</keyword>
<dbReference type="Gene3D" id="1.10.1740.10">
    <property type="match status" value="1"/>
</dbReference>
<dbReference type="InterPro" id="IPR007630">
    <property type="entry name" value="RNA_pol_sigma70_r4"/>
</dbReference>
<feature type="region of interest" description="Disordered" evidence="6">
    <location>
        <begin position="1"/>
        <end position="20"/>
    </location>
</feature>
<evidence type="ECO:0000259" key="7">
    <source>
        <dbReference type="Pfam" id="PF04542"/>
    </source>
</evidence>
<evidence type="ECO:0000256" key="3">
    <source>
        <dbReference type="ARBA" id="ARBA00023082"/>
    </source>
</evidence>
<dbReference type="Proteomes" id="UP001612915">
    <property type="component" value="Unassembled WGS sequence"/>
</dbReference>
<feature type="domain" description="RNA polymerase sigma-70 region 2" evidence="7">
    <location>
        <begin position="60"/>
        <end position="116"/>
    </location>
</feature>
<dbReference type="CDD" id="cd06171">
    <property type="entry name" value="Sigma70_r4"/>
    <property type="match status" value="1"/>
</dbReference>
<feature type="compositionally biased region" description="Low complexity" evidence="6">
    <location>
        <begin position="1"/>
        <end position="16"/>
    </location>
</feature>
<keyword evidence="2" id="KW-0805">Transcription regulation</keyword>
<dbReference type="NCBIfam" id="TIGR02937">
    <property type="entry name" value="sigma70-ECF"/>
    <property type="match status" value="1"/>
</dbReference>
<keyword evidence="10" id="KW-1185">Reference proteome</keyword>
<reference evidence="9 10" key="1">
    <citation type="submission" date="2024-10" db="EMBL/GenBank/DDBJ databases">
        <title>The Natural Products Discovery Center: Release of the First 8490 Sequenced Strains for Exploring Actinobacteria Biosynthetic Diversity.</title>
        <authorList>
            <person name="Kalkreuter E."/>
            <person name="Kautsar S.A."/>
            <person name="Yang D."/>
            <person name="Bader C.D."/>
            <person name="Teijaro C.N."/>
            <person name="Fluegel L."/>
            <person name="Davis C.M."/>
            <person name="Simpson J.R."/>
            <person name="Lauterbach L."/>
            <person name="Steele A.D."/>
            <person name="Gui C."/>
            <person name="Meng S."/>
            <person name="Li G."/>
            <person name="Viehrig K."/>
            <person name="Ye F."/>
            <person name="Su P."/>
            <person name="Kiefer A.F."/>
            <person name="Nichols A."/>
            <person name="Cepeda A.J."/>
            <person name="Yan W."/>
            <person name="Fan B."/>
            <person name="Jiang Y."/>
            <person name="Adhikari A."/>
            <person name="Zheng C.-J."/>
            <person name="Schuster L."/>
            <person name="Cowan T.M."/>
            <person name="Smanski M.J."/>
            <person name="Chevrette M.G."/>
            <person name="De Carvalho L.P.S."/>
            <person name="Shen B."/>
        </authorList>
    </citation>
    <scope>NUCLEOTIDE SEQUENCE [LARGE SCALE GENOMIC DNA]</scope>
    <source>
        <strain evidence="9 10">NPDC049639</strain>
    </source>
</reference>
<dbReference type="SUPFAM" id="SSF88946">
    <property type="entry name" value="Sigma2 domain of RNA polymerase sigma factors"/>
    <property type="match status" value="1"/>
</dbReference>
<accession>A0ABW8AK45</accession>